<name>A0ABD1XS93_9MARC</name>
<organism evidence="1 2">
    <name type="scientific">Riccia fluitans</name>
    <dbReference type="NCBI Taxonomy" id="41844"/>
    <lineage>
        <taxon>Eukaryota</taxon>
        <taxon>Viridiplantae</taxon>
        <taxon>Streptophyta</taxon>
        <taxon>Embryophyta</taxon>
        <taxon>Marchantiophyta</taxon>
        <taxon>Marchantiopsida</taxon>
        <taxon>Marchantiidae</taxon>
        <taxon>Marchantiales</taxon>
        <taxon>Ricciaceae</taxon>
        <taxon>Riccia</taxon>
    </lineage>
</organism>
<comment type="caution">
    <text evidence="1">The sequence shown here is derived from an EMBL/GenBank/DDBJ whole genome shotgun (WGS) entry which is preliminary data.</text>
</comment>
<sequence>MFFRSKSQTTALDVSLELARLEIEGNFNKSSSITRWQEGIKALWEVNKLLEIPDCPTMQSTSSDPGVEVDAQIENCCLAGHSDNG</sequence>
<dbReference type="AlphaFoldDB" id="A0ABD1XS93"/>
<reference evidence="1 2" key="1">
    <citation type="submission" date="2024-09" db="EMBL/GenBank/DDBJ databases">
        <title>Chromosome-scale assembly of Riccia fluitans.</title>
        <authorList>
            <person name="Paukszto L."/>
            <person name="Sawicki J."/>
            <person name="Karawczyk K."/>
            <person name="Piernik-Szablinska J."/>
            <person name="Szczecinska M."/>
            <person name="Mazdziarz M."/>
        </authorList>
    </citation>
    <scope>NUCLEOTIDE SEQUENCE [LARGE SCALE GENOMIC DNA]</scope>
    <source>
        <strain evidence="1">Rf_01</strain>
        <tissue evidence="1">Aerial parts of the thallus</tissue>
    </source>
</reference>
<gene>
    <name evidence="1" type="ORF">R1flu_023514</name>
</gene>
<dbReference type="EMBL" id="JBHFFA010000007">
    <property type="protein sequence ID" value="KAL2611822.1"/>
    <property type="molecule type" value="Genomic_DNA"/>
</dbReference>
<evidence type="ECO:0000313" key="2">
    <source>
        <dbReference type="Proteomes" id="UP001605036"/>
    </source>
</evidence>
<proteinExistence type="predicted"/>
<evidence type="ECO:0000313" key="1">
    <source>
        <dbReference type="EMBL" id="KAL2611822.1"/>
    </source>
</evidence>
<protein>
    <submittedName>
        <fullName evidence="1">Uncharacterized protein</fullName>
    </submittedName>
</protein>
<accession>A0ABD1XS93</accession>
<keyword evidence="2" id="KW-1185">Reference proteome</keyword>
<dbReference type="Proteomes" id="UP001605036">
    <property type="component" value="Unassembled WGS sequence"/>
</dbReference>